<keyword evidence="3" id="KW-1185">Reference proteome</keyword>
<comment type="caution">
    <text evidence="2">The sequence shown here is derived from an EMBL/GenBank/DDBJ whole genome shotgun (WGS) entry which is preliminary data.</text>
</comment>
<protein>
    <submittedName>
        <fullName evidence="2">Uncharacterized protein</fullName>
    </submittedName>
</protein>
<gene>
    <name evidence="2" type="ORF">HLH21_15750</name>
</gene>
<reference evidence="2 3" key="1">
    <citation type="submission" date="2020-04" db="EMBL/GenBank/DDBJ databases">
        <title>Description of novel Gluconacetobacter.</title>
        <authorList>
            <person name="Sombolestani A."/>
        </authorList>
    </citation>
    <scope>NUCLEOTIDE SEQUENCE [LARGE SCALE GENOMIC DNA]</scope>
    <source>
        <strain evidence="2 3">LMG 21312</strain>
    </source>
</reference>
<keyword evidence="1" id="KW-0472">Membrane</keyword>
<evidence type="ECO:0000256" key="1">
    <source>
        <dbReference type="SAM" id="Phobius"/>
    </source>
</evidence>
<proteinExistence type="predicted"/>
<evidence type="ECO:0000313" key="3">
    <source>
        <dbReference type="Proteomes" id="UP000561066"/>
    </source>
</evidence>
<dbReference type="Proteomes" id="UP000561066">
    <property type="component" value="Unassembled WGS sequence"/>
</dbReference>
<name>A0A7W4JA99_9PROT</name>
<dbReference type="EMBL" id="JABEQH010000027">
    <property type="protein sequence ID" value="MBB2177362.1"/>
    <property type="molecule type" value="Genomic_DNA"/>
</dbReference>
<evidence type="ECO:0000313" key="2">
    <source>
        <dbReference type="EMBL" id="MBB2177362.1"/>
    </source>
</evidence>
<dbReference type="RefSeq" id="WP_182944704.1">
    <property type="nucleotide sequence ID" value="NZ_JABEQH010000027.1"/>
</dbReference>
<dbReference type="AlphaFoldDB" id="A0A7W4JA99"/>
<accession>A0A7W4JA99</accession>
<keyword evidence="1" id="KW-1133">Transmembrane helix</keyword>
<organism evidence="2 3">
    <name type="scientific">Gluconacetobacter johannae</name>
    <dbReference type="NCBI Taxonomy" id="112140"/>
    <lineage>
        <taxon>Bacteria</taxon>
        <taxon>Pseudomonadati</taxon>
        <taxon>Pseudomonadota</taxon>
        <taxon>Alphaproteobacteria</taxon>
        <taxon>Acetobacterales</taxon>
        <taxon>Acetobacteraceae</taxon>
        <taxon>Gluconacetobacter</taxon>
    </lineage>
</organism>
<feature type="transmembrane region" description="Helical" evidence="1">
    <location>
        <begin position="21"/>
        <end position="44"/>
    </location>
</feature>
<sequence length="355" mass="39230">MCSSISSSDRPRAGQAGAWRRFALTFAAALAGAGLFVFLFVATVDPWDMLPLSPPLHRIPISTNARYTMPALARSDRFDSTMIGTSTGRLLQPAVMDAPFGAHLSNMAMNSATPWEQDRLLRLFLRHHAAPRVVLIGIDASWCFASPYTIASPNRPMPGWMYEGSPWRGYADMMNMYAVQEAANQFMWLIGHKRQRFGSDGYTRFVPPDDQYDPRRVDAQFRRWDIDRRMATGPAAPPLSMPMLRRLVAAIPADTTKILWFPPTAPEIQGAPGSVVAAMRDACRQAVAAIGRDSANTLVIDFDIAGPLTAARDNFWDPLHYRMAVARTIMDDLAAARAGHPVPPAEARILVPLTH</sequence>
<keyword evidence="1" id="KW-0812">Transmembrane</keyword>